<keyword evidence="2" id="KW-1185">Reference proteome</keyword>
<organism evidence="1 2">
    <name type="scientific">Hexamita inflata</name>
    <dbReference type="NCBI Taxonomy" id="28002"/>
    <lineage>
        <taxon>Eukaryota</taxon>
        <taxon>Metamonada</taxon>
        <taxon>Diplomonadida</taxon>
        <taxon>Hexamitidae</taxon>
        <taxon>Hexamitinae</taxon>
        <taxon>Hexamita</taxon>
    </lineage>
</organism>
<reference evidence="1 2" key="1">
    <citation type="submission" date="2024-07" db="EMBL/GenBank/DDBJ databases">
        <authorList>
            <person name="Akdeniz Z."/>
        </authorList>
    </citation>
    <scope>NUCLEOTIDE SEQUENCE [LARGE SCALE GENOMIC DNA]</scope>
</reference>
<evidence type="ECO:0000313" key="1">
    <source>
        <dbReference type="EMBL" id="CAL6005635.1"/>
    </source>
</evidence>
<name>A0ABP1I106_9EUKA</name>
<accession>A0ABP1I106</accession>
<proteinExistence type="predicted"/>
<comment type="caution">
    <text evidence="1">The sequence shown here is derived from an EMBL/GenBank/DDBJ whole genome shotgun (WGS) entry which is preliminary data.</text>
</comment>
<dbReference type="EMBL" id="CAXDID020000051">
    <property type="protein sequence ID" value="CAL6005635.1"/>
    <property type="molecule type" value="Genomic_DNA"/>
</dbReference>
<evidence type="ECO:0000313" key="2">
    <source>
        <dbReference type="Proteomes" id="UP001642409"/>
    </source>
</evidence>
<sequence>MNLLSSVEKLALISHLQSQNNQMKLIKNSRPFRKTFFQVLSTNIFEFISQLELGDYFEGEKTVLISSFNYLHLIQANAVQIDPFLINKSCEIGRIVKFSCEKPDIKGVRGVYAEGFEEFSANMEEFEKIRDTVIPTELICAMKPVFDAEEQLWRLKKTPCTFPIYWQKNALK</sequence>
<dbReference type="Proteomes" id="UP001642409">
    <property type="component" value="Unassembled WGS sequence"/>
</dbReference>
<gene>
    <name evidence="1" type="ORF">HINF_LOCUS19561</name>
</gene>
<protein>
    <submittedName>
        <fullName evidence="1">Hypothetical_protein</fullName>
    </submittedName>
</protein>